<reference evidence="3 4" key="1">
    <citation type="submission" date="2024-06" db="EMBL/GenBank/DDBJ databases">
        <title>The Natural Products Discovery Center: Release of the First 8490 Sequenced Strains for Exploring Actinobacteria Biosynthetic Diversity.</title>
        <authorList>
            <person name="Kalkreuter E."/>
            <person name="Kautsar S.A."/>
            <person name="Yang D."/>
            <person name="Bader C.D."/>
            <person name="Teijaro C.N."/>
            <person name="Fluegel L."/>
            <person name="Davis C.M."/>
            <person name="Simpson J.R."/>
            <person name="Lauterbach L."/>
            <person name="Steele A.D."/>
            <person name="Gui C."/>
            <person name="Meng S."/>
            <person name="Li G."/>
            <person name="Viehrig K."/>
            <person name="Ye F."/>
            <person name="Su P."/>
            <person name="Kiefer A.F."/>
            <person name="Nichols A."/>
            <person name="Cepeda A.J."/>
            <person name="Yan W."/>
            <person name="Fan B."/>
            <person name="Jiang Y."/>
            <person name="Adhikari A."/>
            <person name="Zheng C.-J."/>
            <person name="Schuster L."/>
            <person name="Cowan T.M."/>
            <person name="Smanski M.J."/>
            <person name="Chevrette M.G."/>
            <person name="De Carvalho L.P.S."/>
            <person name="Shen B."/>
        </authorList>
    </citation>
    <scope>NUCLEOTIDE SEQUENCE [LARGE SCALE GENOMIC DNA]</scope>
    <source>
        <strain evidence="3 4">NPDC050100</strain>
    </source>
</reference>
<proteinExistence type="predicted"/>
<dbReference type="EMBL" id="JBFALK010000003">
    <property type="protein sequence ID" value="MEV0968329.1"/>
    <property type="molecule type" value="Genomic_DNA"/>
</dbReference>
<dbReference type="SMART" id="SM00729">
    <property type="entry name" value="Elp3"/>
    <property type="match status" value="1"/>
</dbReference>
<sequence length="518" mass="58061">MDRYERNVGGDHWPEGTLPLIEDRVAAARRAVAKLESLDRYGIRRTLHGFHTVSDYYPLRATAPIDAGEAEEIVSAVGGSPFKMYLRLPFRESGCAFCRPHGSPTERGVGRIIKEGDALRLIENELAVYHDVLGGPLIALALRIGGGLPSRNNLLAKLFNRVKNHLAVRPGAKVTIEIHPEDHEDHDIREKLGILKDFGVTDLVLDLHSGHPRTLEHIGRPPSSLDTYLRLVDTCLDEGHDSIVTTLAAGLPFETFESLDHTIRLIADIPQVSAVNIFPAVTRGADPGSRNLRHLPRDSHSAEVRDQMWLFARNTMRALGYVEGPFSSMRRSSRSDRRSDEFEQVGSLGAGISASGYLDGPDWGARYHNACDPRDYAERIGRNRLAIWRLGRLDRTEQMRRTIISGLANLEVGDLFEIEERYGVSIDALYGRVFNALLELGLIGVDTARRGIRLTEEGLCRLEEITYFLGSDLVKDACDEPPSPEDPHHRTVTVPRRDRRRFEAFVGEQDEAFLHRLR</sequence>
<dbReference type="PANTHER" id="PTHR13932">
    <property type="entry name" value="COPROPORPHYRINIGEN III OXIDASE"/>
    <property type="match status" value="1"/>
</dbReference>
<dbReference type="InterPro" id="IPR023404">
    <property type="entry name" value="rSAM_horseshoe"/>
</dbReference>
<name>A0ABV3G9M1_MICGL</name>
<dbReference type="RefSeq" id="WP_358130873.1">
    <property type="nucleotide sequence ID" value="NZ_JBFALK010000003.1"/>
</dbReference>
<dbReference type="PROSITE" id="PS51918">
    <property type="entry name" value="RADICAL_SAM"/>
    <property type="match status" value="1"/>
</dbReference>
<feature type="domain" description="Radical SAM core" evidence="2">
    <location>
        <begin position="76"/>
        <end position="322"/>
    </location>
</feature>
<dbReference type="Proteomes" id="UP001551675">
    <property type="component" value="Unassembled WGS sequence"/>
</dbReference>
<dbReference type="SUPFAM" id="SSF102114">
    <property type="entry name" value="Radical SAM enzymes"/>
    <property type="match status" value="1"/>
</dbReference>
<comment type="caution">
    <text evidence="3">The sequence shown here is derived from an EMBL/GenBank/DDBJ whole genome shotgun (WGS) entry which is preliminary data.</text>
</comment>
<dbReference type="PANTHER" id="PTHR13932:SF5">
    <property type="entry name" value="RADICAL S-ADENOSYL METHIONINE DOMAIN-CONTAINING PROTEIN 1, MITOCHONDRIAL"/>
    <property type="match status" value="1"/>
</dbReference>
<dbReference type="InterPro" id="IPR007197">
    <property type="entry name" value="rSAM"/>
</dbReference>
<dbReference type="CDD" id="cd01335">
    <property type="entry name" value="Radical_SAM"/>
    <property type="match status" value="1"/>
</dbReference>
<evidence type="ECO:0000313" key="3">
    <source>
        <dbReference type="EMBL" id="MEV0968329.1"/>
    </source>
</evidence>
<protein>
    <recommendedName>
        <fullName evidence="1">Heme chaperone HemW</fullName>
    </recommendedName>
</protein>
<dbReference type="InterPro" id="IPR034505">
    <property type="entry name" value="Coproporphyrinogen-III_oxidase"/>
</dbReference>
<dbReference type="Gene3D" id="3.80.30.20">
    <property type="entry name" value="tm_1862 like domain"/>
    <property type="match status" value="1"/>
</dbReference>
<dbReference type="Pfam" id="PF04055">
    <property type="entry name" value="Radical_SAM"/>
    <property type="match status" value="1"/>
</dbReference>
<dbReference type="InterPro" id="IPR058240">
    <property type="entry name" value="rSAM_sf"/>
</dbReference>
<evidence type="ECO:0000256" key="1">
    <source>
        <dbReference type="ARBA" id="ARBA00017228"/>
    </source>
</evidence>
<gene>
    <name evidence="3" type="ORF">AB0I59_06815</name>
</gene>
<accession>A0ABV3G9M1</accession>
<evidence type="ECO:0000313" key="4">
    <source>
        <dbReference type="Proteomes" id="UP001551675"/>
    </source>
</evidence>
<dbReference type="InterPro" id="IPR006638">
    <property type="entry name" value="Elp3/MiaA/NifB-like_rSAM"/>
</dbReference>
<keyword evidence="4" id="KW-1185">Reference proteome</keyword>
<evidence type="ECO:0000259" key="2">
    <source>
        <dbReference type="PROSITE" id="PS51918"/>
    </source>
</evidence>
<organism evidence="3 4">
    <name type="scientific">Microtetraspora glauca</name>
    <dbReference type="NCBI Taxonomy" id="1996"/>
    <lineage>
        <taxon>Bacteria</taxon>
        <taxon>Bacillati</taxon>
        <taxon>Actinomycetota</taxon>
        <taxon>Actinomycetes</taxon>
        <taxon>Streptosporangiales</taxon>
        <taxon>Streptosporangiaceae</taxon>
        <taxon>Microtetraspora</taxon>
    </lineage>
</organism>